<keyword evidence="3" id="KW-0433">Leucine-rich repeat</keyword>
<dbReference type="HOGENOM" id="CLU_000288_23_1_1"/>
<dbReference type="eggNOG" id="ENOG502QQ8K">
    <property type="taxonomic scope" value="Eukaryota"/>
</dbReference>
<evidence type="ECO:0000256" key="5">
    <source>
        <dbReference type="ARBA" id="ARBA00022737"/>
    </source>
</evidence>
<feature type="chain" id="PRO_5004658554" description="Leucine-rich repeat-containing N-terminal plant-type domain-containing protein" evidence="8">
    <location>
        <begin position="21"/>
        <end position="449"/>
    </location>
</feature>
<name>U5D346_AMBTC</name>
<dbReference type="InterPro" id="IPR051582">
    <property type="entry name" value="LRR_extensin-like_regulator"/>
</dbReference>
<dbReference type="PANTHER" id="PTHR32093">
    <property type="entry name" value="LEUCINE-RICH REPEAT EXTENSIN-LIKE PROTEIN 3-RELATED"/>
    <property type="match status" value="1"/>
</dbReference>
<evidence type="ECO:0000256" key="3">
    <source>
        <dbReference type="ARBA" id="ARBA00022614"/>
    </source>
</evidence>
<dbReference type="EMBL" id="KI392418">
    <property type="protein sequence ID" value="ERN16655.1"/>
    <property type="molecule type" value="Genomic_DNA"/>
</dbReference>
<evidence type="ECO:0000256" key="1">
    <source>
        <dbReference type="ARBA" id="ARBA00004613"/>
    </source>
</evidence>
<keyword evidence="10" id="KW-1185">Reference proteome</keyword>
<dbReference type="PANTHER" id="PTHR32093:SF128">
    <property type="entry name" value="LEUCINE-RICH REPEAT-CONTAINING N-TERMINAL PLANT-TYPE DOMAIN-CONTAINING PROTEIN"/>
    <property type="match status" value="1"/>
</dbReference>
<dbReference type="GO" id="GO:0005576">
    <property type="term" value="C:extracellular region"/>
    <property type="evidence" value="ECO:0007669"/>
    <property type="project" value="UniProtKB-SubCell"/>
</dbReference>
<evidence type="ECO:0000256" key="8">
    <source>
        <dbReference type="SAM" id="SignalP"/>
    </source>
</evidence>
<sequence length="449" mass="48915">MESSRTFPILFLCIWSAAIATIINGETLGLSIEGSPFIGIGIGIGIGGGGGGGGDVNPPPSPLLCQPPEAPPPPPRRPKELGPSDFSDYKLYVAYRTIQRFKTTITSDPKGITNSWTGPDVCNKYQGFACDNPPYNKSALTLSTVDFNGFNLGADSIEMLVELEDLAFVHANSNRFRGTVPDSFSKLTLLYQLDFSNNLLSGGFPPVLTRMKGLEFLDLRFNDFSGSIPPGIFELLRLGVIFINNNRFEQSLPANLGHASAALLTFANNAFCGPIPSSFCELSETLREVLFLNNRFSGCLPYEVGKLKETLVFDVSKNMLSGELPESLGCMAKLELLNLADNYFGGSLPESVCVLGQLMNLTVSGNYLRSLGPACRQLARKGKLDDRLNCITGRPNQRPAADCAAFYSKPRPPCRYPSYLICSHRRLHEQLPPTIAITASTLHRGMVWN</sequence>
<evidence type="ECO:0008006" key="11">
    <source>
        <dbReference type="Google" id="ProtNLM"/>
    </source>
</evidence>
<dbReference type="Gramene" id="ERN16655">
    <property type="protein sequence ID" value="ERN16655"/>
    <property type="gene ID" value="AMTR_s00051p00142580"/>
</dbReference>
<keyword evidence="5" id="KW-0677">Repeat</keyword>
<proteinExistence type="predicted"/>
<keyword evidence="6" id="KW-0325">Glycoprotein</keyword>
<protein>
    <recommendedName>
        <fullName evidence="11">Leucine-rich repeat-containing N-terminal plant-type domain-containing protein</fullName>
    </recommendedName>
</protein>
<evidence type="ECO:0000313" key="9">
    <source>
        <dbReference type="EMBL" id="ERN16655.1"/>
    </source>
</evidence>
<dbReference type="Pfam" id="PF00560">
    <property type="entry name" value="LRR_1"/>
    <property type="match status" value="3"/>
</dbReference>
<dbReference type="AlphaFoldDB" id="U5D346"/>
<organism evidence="9 10">
    <name type="scientific">Amborella trichopoda</name>
    <dbReference type="NCBI Taxonomy" id="13333"/>
    <lineage>
        <taxon>Eukaryota</taxon>
        <taxon>Viridiplantae</taxon>
        <taxon>Streptophyta</taxon>
        <taxon>Embryophyta</taxon>
        <taxon>Tracheophyta</taxon>
        <taxon>Spermatophyta</taxon>
        <taxon>Magnoliopsida</taxon>
        <taxon>Amborellales</taxon>
        <taxon>Amborellaceae</taxon>
        <taxon>Amborella</taxon>
    </lineage>
</organism>
<evidence type="ECO:0000256" key="4">
    <source>
        <dbReference type="ARBA" id="ARBA00022729"/>
    </source>
</evidence>
<keyword evidence="2" id="KW-0964">Secreted</keyword>
<reference evidence="10" key="1">
    <citation type="journal article" date="2013" name="Science">
        <title>The Amborella genome and the evolution of flowering plants.</title>
        <authorList>
            <consortium name="Amborella Genome Project"/>
        </authorList>
    </citation>
    <scope>NUCLEOTIDE SEQUENCE [LARGE SCALE GENOMIC DNA]</scope>
</reference>
<feature type="region of interest" description="Disordered" evidence="7">
    <location>
        <begin position="51"/>
        <end position="84"/>
    </location>
</feature>
<dbReference type="SUPFAM" id="SSF52058">
    <property type="entry name" value="L domain-like"/>
    <property type="match status" value="1"/>
</dbReference>
<dbReference type="InterPro" id="IPR001611">
    <property type="entry name" value="Leu-rich_rpt"/>
</dbReference>
<accession>U5D346</accession>
<gene>
    <name evidence="9" type="ORF">AMTR_s00051p00142580</name>
</gene>
<dbReference type="Gene3D" id="3.80.10.10">
    <property type="entry name" value="Ribonuclease Inhibitor"/>
    <property type="match status" value="2"/>
</dbReference>
<keyword evidence="4 8" id="KW-0732">Signal</keyword>
<dbReference type="KEGG" id="atr:18444976"/>
<evidence type="ECO:0000256" key="2">
    <source>
        <dbReference type="ARBA" id="ARBA00022525"/>
    </source>
</evidence>
<dbReference type="FunFam" id="3.80.10.10:FF:000041">
    <property type="entry name" value="LRR receptor-like serine/threonine-protein kinase ERECTA"/>
    <property type="match status" value="1"/>
</dbReference>
<dbReference type="STRING" id="13333.U5D346"/>
<comment type="subcellular location">
    <subcellularLocation>
        <location evidence="1">Secreted</location>
    </subcellularLocation>
</comment>
<dbReference type="OrthoDB" id="676979at2759"/>
<evidence type="ECO:0000256" key="7">
    <source>
        <dbReference type="SAM" id="MobiDB-lite"/>
    </source>
</evidence>
<evidence type="ECO:0000313" key="10">
    <source>
        <dbReference type="Proteomes" id="UP000017836"/>
    </source>
</evidence>
<evidence type="ECO:0000256" key="6">
    <source>
        <dbReference type="ARBA" id="ARBA00023180"/>
    </source>
</evidence>
<dbReference type="Proteomes" id="UP000017836">
    <property type="component" value="Unassembled WGS sequence"/>
</dbReference>
<feature type="signal peptide" evidence="8">
    <location>
        <begin position="1"/>
        <end position="20"/>
    </location>
</feature>
<dbReference type="InterPro" id="IPR032675">
    <property type="entry name" value="LRR_dom_sf"/>
</dbReference>
<dbReference type="OMA" id="FTHVGPW"/>